<dbReference type="RefSeq" id="WP_209686133.1">
    <property type="nucleotide sequence ID" value="NZ_JAGGLU010000002.1"/>
</dbReference>
<evidence type="ECO:0000313" key="3">
    <source>
        <dbReference type="Proteomes" id="UP001519292"/>
    </source>
</evidence>
<comment type="caution">
    <text evidence="2">The sequence shown here is derived from an EMBL/GenBank/DDBJ whole genome shotgun (WGS) entry which is preliminary data.</text>
</comment>
<keyword evidence="1" id="KW-0812">Transmembrane</keyword>
<keyword evidence="1" id="KW-1133">Transmembrane helix</keyword>
<proteinExistence type="predicted"/>
<dbReference type="Proteomes" id="UP001519292">
    <property type="component" value="Unassembled WGS sequence"/>
</dbReference>
<keyword evidence="1" id="KW-0472">Membrane</keyword>
<keyword evidence="3" id="KW-1185">Reference proteome</keyword>
<accession>A0ABS4MCH5</accession>
<feature type="transmembrane region" description="Helical" evidence="1">
    <location>
        <begin position="114"/>
        <end position="136"/>
    </location>
</feature>
<evidence type="ECO:0000256" key="1">
    <source>
        <dbReference type="SAM" id="Phobius"/>
    </source>
</evidence>
<reference evidence="2 3" key="1">
    <citation type="submission" date="2021-03" db="EMBL/GenBank/DDBJ databases">
        <title>Genomic Encyclopedia of Type Strains, Phase IV (KMG-IV): sequencing the most valuable type-strain genomes for metagenomic binning, comparative biology and taxonomic classification.</title>
        <authorList>
            <person name="Goeker M."/>
        </authorList>
    </citation>
    <scope>NUCLEOTIDE SEQUENCE [LARGE SCALE GENOMIC DNA]</scope>
    <source>
        <strain evidence="2 3">DSM 101872</strain>
    </source>
</reference>
<dbReference type="EMBL" id="JAGGLU010000002">
    <property type="protein sequence ID" value="MBP2057385.1"/>
    <property type="molecule type" value="Genomic_DNA"/>
</dbReference>
<feature type="transmembrane region" description="Helical" evidence="1">
    <location>
        <begin position="143"/>
        <end position="158"/>
    </location>
</feature>
<gene>
    <name evidence="2" type="ORF">J2Z60_000549</name>
</gene>
<feature type="transmembrane region" description="Helical" evidence="1">
    <location>
        <begin position="88"/>
        <end position="108"/>
    </location>
</feature>
<feature type="transmembrane region" description="Helical" evidence="1">
    <location>
        <begin position="45"/>
        <end position="64"/>
    </location>
</feature>
<organism evidence="2 3">
    <name type="scientific">Lactobacillus colini</name>
    <dbReference type="NCBI Taxonomy" id="1819254"/>
    <lineage>
        <taxon>Bacteria</taxon>
        <taxon>Bacillati</taxon>
        <taxon>Bacillota</taxon>
        <taxon>Bacilli</taxon>
        <taxon>Lactobacillales</taxon>
        <taxon>Lactobacillaceae</taxon>
        <taxon>Lactobacillus</taxon>
    </lineage>
</organism>
<feature type="transmembrane region" description="Helical" evidence="1">
    <location>
        <begin position="7"/>
        <end position="25"/>
    </location>
</feature>
<protein>
    <submittedName>
        <fullName evidence="2">Uncharacterized protein</fullName>
    </submittedName>
</protein>
<evidence type="ECO:0000313" key="2">
    <source>
        <dbReference type="EMBL" id="MBP2057385.1"/>
    </source>
</evidence>
<name>A0ABS4MCH5_9LACO</name>
<sequence>MNKRQSFFIYTAITILILILTRQNLTLDSSTMFHINFALIKSPLKLALLSVYLFIFDYASLILARNEGEELASLLISRQVYFIKRWQAFGKQFLIYLLPTLAIHLFLFDSQNLIISWVILTIFTIIWVILAGLPLYKLSEHSKNALILIALLCLRILFTI</sequence>